<organism evidence="2 3">
    <name type="scientific">Thermotalea metallivorans</name>
    <dbReference type="NCBI Taxonomy" id="520762"/>
    <lineage>
        <taxon>Bacteria</taxon>
        <taxon>Bacillati</taxon>
        <taxon>Bacillota</taxon>
        <taxon>Clostridia</taxon>
        <taxon>Peptostreptococcales</taxon>
        <taxon>Thermotaleaceae</taxon>
        <taxon>Thermotalea</taxon>
    </lineage>
</organism>
<dbReference type="PATRIC" id="fig|520762.4.peg.2313"/>
<accession>A0A140L2H2</accession>
<dbReference type="CDD" id="cd00657">
    <property type="entry name" value="Ferritin_like"/>
    <property type="match status" value="1"/>
</dbReference>
<dbReference type="Pfam" id="PF09537">
    <property type="entry name" value="DUF2383"/>
    <property type="match status" value="1"/>
</dbReference>
<proteinExistence type="predicted"/>
<gene>
    <name evidence="2" type="ORF">AN619_20870</name>
</gene>
<evidence type="ECO:0000313" key="2">
    <source>
        <dbReference type="EMBL" id="KXG74747.1"/>
    </source>
</evidence>
<feature type="domain" description="DUF2383" evidence="1">
    <location>
        <begin position="6"/>
        <end position="112"/>
    </location>
</feature>
<dbReference type="AlphaFoldDB" id="A0A140L2H2"/>
<dbReference type="SUPFAM" id="SSF47240">
    <property type="entry name" value="Ferritin-like"/>
    <property type="match status" value="1"/>
</dbReference>
<dbReference type="STRING" id="520762.AN619_20870"/>
<protein>
    <recommendedName>
        <fullName evidence="1">DUF2383 domain-containing protein</fullName>
    </recommendedName>
</protein>
<dbReference type="OrthoDB" id="1706687at2"/>
<dbReference type="InterPro" id="IPR019052">
    <property type="entry name" value="DUF2383"/>
</dbReference>
<evidence type="ECO:0000259" key="1">
    <source>
        <dbReference type="Pfam" id="PF09537"/>
    </source>
</evidence>
<comment type="caution">
    <text evidence="2">The sequence shown here is derived from an EMBL/GenBank/DDBJ whole genome shotgun (WGS) entry which is preliminary data.</text>
</comment>
<dbReference type="EMBL" id="LOEE01000046">
    <property type="protein sequence ID" value="KXG74747.1"/>
    <property type="molecule type" value="Genomic_DNA"/>
</dbReference>
<evidence type="ECO:0000313" key="3">
    <source>
        <dbReference type="Proteomes" id="UP000070456"/>
    </source>
</evidence>
<dbReference type="InterPro" id="IPR012347">
    <property type="entry name" value="Ferritin-like"/>
</dbReference>
<dbReference type="Gene3D" id="1.20.1260.10">
    <property type="match status" value="1"/>
</dbReference>
<dbReference type="InterPro" id="IPR009078">
    <property type="entry name" value="Ferritin-like_SF"/>
</dbReference>
<name>A0A140L2H2_9FIRM</name>
<reference evidence="2 3" key="1">
    <citation type="submission" date="2015-12" db="EMBL/GenBank/DDBJ databases">
        <title>Draft genome sequence of the thermoanaerobe Thermotalea metallivorans, an isolate from the runoff channel of the Great Artesian Basin, Australia.</title>
        <authorList>
            <person name="Patel B.K."/>
        </authorList>
    </citation>
    <scope>NUCLEOTIDE SEQUENCE [LARGE SCALE GENOMIC DNA]</scope>
    <source>
        <strain evidence="2 3">B2-1</strain>
    </source>
</reference>
<dbReference type="RefSeq" id="WP_068556709.1">
    <property type="nucleotide sequence ID" value="NZ_LOEE01000046.1"/>
</dbReference>
<keyword evidence="3" id="KW-1185">Reference proteome</keyword>
<sequence>MDNGNIKTLNTILKGEHMAIHAFDDILGILEDSSLKNEFYQMQRIHKENAMRLSDRIIQLGGHPQESQGFAGLMAETMLKIKTSLRHHPQYIINTLAEAEDKGIQAAQEAAKGNLDQESAVIVEDILRRDRTNTARLRELSVRYQ</sequence>
<dbReference type="Proteomes" id="UP000070456">
    <property type="component" value="Unassembled WGS sequence"/>
</dbReference>